<dbReference type="Proteomes" id="UP001163321">
    <property type="component" value="Chromosome 7"/>
</dbReference>
<protein>
    <submittedName>
        <fullName evidence="1">Uncharacterized protein</fullName>
    </submittedName>
</protein>
<accession>A0ACC0VSZ0</accession>
<evidence type="ECO:0000313" key="1">
    <source>
        <dbReference type="EMBL" id="KAI9908853.1"/>
    </source>
</evidence>
<gene>
    <name evidence="1" type="ORF">PsorP6_015331</name>
</gene>
<dbReference type="EMBL" id="CM047586">
    <property type="protein sequence ID" value="KAI9908853.1"/>
    <property type="molecule type" value="Genomic_DNA"/>
</dbReference>
<comment type="caution">
    <text evidence="1">The sequence shown here is derived from an EMBL/GenBank/DDBJ whole genome shotgun (WGS) entry which is preliminary data.</text>
</comment>
<sequence length="117" mass="13643">MENQQRRRYTSKEFKDLCRRLGIVHQKTAAYLINRTCTRTRPDLTPDEIVFGGRPNLSHLRLFGSMGYAHIDWSQRTKLDAKCFQCMILGYADDTKGYRVLNLENGKMVVSRSVRLD</sequence>
<organism evidence="1 2">
    <name type="scientific">Peronosclerospora sorghi</name>
    <dbReference type="NCBI Taxonomy" id="230839"/>
    <lineage>
        <taxon>Eukaryota</taxon>
        <taxon>Sar</taxon>
        <taxon>Stramenopiles</taxon>
        <taxon>Oomycota</taxon>
        <taxon>Peronosporomycetes</taxon>
        <taxon>Peronosporales</taxon>
        <taxon>Peronosporaceae</taxon>
        <taxon>Peronosclerospora</taxon>
    </lineage>
</organism>
<name>A0ACC0VSZ0_9STRA</name>
<keyword evidence="2" id="KW-1185">Reference proteome</keyword>
<proteinExistence type="predicted"/>
<reference evidence="1 2" key="1">
    <citation type="journal article" date="2022" name="bioRxiv">
        <title>The genome of the oomycete Peronosclerospora sorghi, a cosmopolitan pathogen of maize and sorghum, is inflated with dispersed pseudogenes.</title>
        <authorList>
            <person name="Fletcher K."/>
            <person name="Martin F."/>
            <person name="Isakeit T."/>
            <person name="Cavanaugh K."/>
            <person name="Magill C."/>
            <person name="Michelmore R."/>
        </authorList>
    </citation>
    <scope>NUCLEOTIDE SEQUENCE [LARGE SCALE GENOMIC DNA]</scope>
    <source>
        <strain evidence="1">P6</strain>
    </source>
</reference>
<evidence type="ECO:0000313" key="2">
    <source>
        <dbReference type="Proteomes" id="UP001163321"/>
    </source>
</evidence>